<dbReference type="InterPro" id="IPR002489">
    <property type="entry name" value="Glu_synth_asu_C"/>
</dbReference>
<dbReference type="SUPFAM" id="SSF69336">
    <property type="entry name" value="Alpha subunit of glutamate synthase, C-terminal domain"/>
    <property type="match status" value="1"/>
</dbReference>
<comment type="caution">
    <text evidence="2">The sequence shown here is derived from an EMBL/GenBank/DDBJ whole genome shotgun (WGS) entry which is preliminary data.</text>
</comment>
<reference evidence="2" key="1">
    <citation type="submission" date="2019-08" db="EMBL/GenBank/DDBJ databases">
        <authorList>
            <person name="Kucharzyk K."/>
            <person name="Murdoch R.W."/>
            <person name="Higgins S."/>
            <person name="Loffler F."/>
        </authorList>
    </citation>
    <scope>NUCLEOTIDE SEQUENCE</scope>
</reference>
<dbReference type="CDD" id="cd00504">
    <property type="entry name" value="GXGXG"/>
    <property type="match status" value="1"/>
</dbReference>
<dbReference type="InterPro" id="IPR036485">
    <property type="entry name" value="Glu_synth_asu_C_sf"/>
</dbReference>
<dbReference type="Gene3D" id="2.160.20.60">
    <property type="entry name" value="Glutamate synthase, alpha subunit, C-terminal domain"/>
    <property type="match status" value="1"/>
</dbReference>
<dbReference type="AlphaFoldDB" id="A0A644UGN8"/>
<dbReference type="InterPro" id="IPR012061">
    <property type="entry name" value="Glu_synth_lsu_3"/>
</dbReference>
<proteinExistence type="predicted"/>
<accession>A0A644UGN8</accession>
<dbReference type="GO" id="GO:0016491">
    <property type="term" value="F:oxidoreductase activity"/>
    <property type="evidence" value="ECO:0007669"/>
    <property type="project" value="InterPro"/>
</dbReference>
<feature type="domain" description="Glutamate synthase alpha subunit C-terminal" evidence="1">
    <location>
        <begin position="41"/>
        <end position="194"/>
    </location>
</feature>
<dbReference type="PANTHER" id="PTHR39673">
    <property type="entry name" value="TUNGSTEN FORMYLMETHANOFURAN DEHYDROGENASE, SUBUNIT C (FWDC)"/>
    <property type="match status" value="1"/>
</dbReference>
<name>A0A644UGN8_9ZZZZ</name>
<dbReference type="PIRSF" id="PIRSF006519">
    <property type="entry name" value="GOGAT_dom3"/>
    <property type="match status" value="1"/>
</dbReference>
<dbReference type="EMBL" id="VSSQ01000113">
    <property type="protein sequence ID" value="MPL78145.1"/>
    <property type="molecule type" value="Genomic_DNA"/>
</dbReference>
<protein>
    <recommendedName>
        <fullName evidence="1">Glutamate synthase alpha subunit C-terminal domain-containing protein</fullName>
    </recommendedName>
</protein>
<dbReference type="PANTHER" id="PTHR39673:SF5">
    <property type="entry name" value="TUNGSTEN-CONTAINING FORMYLMETHANOFURAN DEHYDROGENASE 2 SUBUNIT C"/>
    <property type="match status" value="1"/>
</dbReference>
<evidence type="ECO:0000313" key="2">
    <source>
        <dbReference type="EMBL" id="MPL78145.1"/>
    </source>
</evidence>
<dbReference type="Pfam" id="PF01493">
    <property type="entry name" value="GXGXG"/>
    <property type="match status" value="1"/>
</dbReference>
<sequence>MNSNIIKDSNNAKVENNIFELDFSSMTPREANQKIKEVSTQYNKILIKNPNAMHYLVAGLTEEAHIEVEGSAGYFAGTMLDKAQLIIHGNAGWFVGDNMTGGEIIVDGSAGDGAGQGIYDGILVVKNNAGSRTGEIMKGGTVVIGGDSGFMTGIFMMGGRIIVLGDLGEDAGESIIRGAIYVKGSVQSLGQNAKIVDISEENLEELKSTLNKYNFDLSDEDYKSFKKIVPKSKRPFYGNDEEEDCYCD</sequence>
<organism evidence="2">
    <name type="scientific">bioreactor metagenome</name>
    <dbReference type="NCBI Taxonomy" id="1076179"/>
    <lineage>
        <taxon>unclassified sequences</taxon>
        <taxon>metagenomes</taxon>
        <taxon>ecological metagenomes</taxon>
    </lineage>
</organism>
<evidence type="ECO:0000259" key="1">
    <source>
        <dbReference type="Pfam" id="PF01493"/>
    </source>
</evidence>
<gene>
    <name evidence="2" type="ORF">SDC9_24009</name>
</gene>